<dbReference type="EMBL" id="FQYX01000050">
    <property type="protein sequence ID" value="SHJ88231.1"/>
    <property type="molecule type" value="Genomic_DNA"/>
</dbReference>
<evidence type="ECO:0000256" key="1">
    <source>
        <dbReference type="SAM" id="MobiDB-lite"/>
    </source>
</evidence>
<sequence length="216" mass="24924">MSYAVLRMQKIKNPGALGRHIDRSSNGEISIPGNTDKDSIKNNIHWDKDGKSYTQKEWIGYTKENPLSKRISDEVLRRYKLGKKIRKDAVKAVEYIMTSDPFMMNEIFKEKEVYTSWVKDNKLFLENIFGSENIISMHLHLDEKTPHLHAIIVPITKDGRLSCKSFVDGKKDLAQQQTDYAKVMSKYGMKRGEAGSKARHQKTQAVTRNIQNYVSR</sequence>
<gene>
    <name evidence="2" type="ORF">SAMN04487911_1504</name>
</gene>
<dbReference type="GO" id="GO:0003677">
    <property type="term" value="F:DNA binding"/>
    <property type="evidence" value="ECO:0007669"/>
    <property type="project" value="InterPro"/>
</dbReference>
<keyword evidence="3" id="KW-1185">Reference proteome</keyword>
<dbReference type="STRING" id="558155.SAMN04487911_1504"/>
<dbReference type="AlphaFoldDB" id="A0A1M6MXK9"/>
<name>A0A1M6MXK9_9FLAO</name>
<proteinExistence type="predicted"/>
<reference evidence="2 3" key="1">
    <citation type="submission" date="2016-11" db="EMBL/GenBank/DDBJ databases">
        <authorList>
            <person name="Jaros S."/>
            <person name="Januszkiewicz K."/>
            <person name="Wedrychowicz H."/>
        </authorList>
    </citation>
    <scope>NUCLEOTIDE SEQUENCE [LARGE SCALE GENOMIC DNA]</scope>
    <source>
        <strain evidence="2 3">CGMCC 1.8863</strain>
    </source>
</reference>
<dbReference type="InterPro" id="IPR001668">
    <property type="entry name" value="Mob_Pre"/>
</dbReference>
<feature type="region of interest" description="Disordered" evidence="1">
    <location>
        <begin position="16"/>
        <end position="36"/>
    </location>
</feature>
<protein>
    <submittedName>
        <fullName evidence="2">Plasmid recombination enzyme</fullName>
    </submittedName>
</protein>
<dbReference type="Proteomes" id="UP000184231">
    <property type="component" value="Unassembled WGS sequence"/>
</dbReference>
<evidence type="ECO:0000313" key="2">
    <source>
        <dbReference type="EMBL" id="SHJ88231.1"/>
    </source>
</evidence>
<dbReference type="RefSeq" id="WP_072765987.1">
    <property type="nucleotide sequence ID" value="NZ_FQYX01000050.1"/>
</dbReference>
<evidence type="ECO:0000313" key="3">
    <source>
        <dbReference type="Proteomes" id="UP000184231"/>
    </source>
</evidence>
<dbReference type="Gene3D" id="3.30.930.30">
    <property type="match status" value="1"/>
</dbReference>
<dbReference type="OrthoDB" id="8536512at2"/>
<dbReference type="NCBIfam" id="NF041497">
    <property type="entry name" value="MobV"/>
    <property type="match status" value="1"/>
</dbReference>
<dbReference type="Pfam" id="PF01076">
    <property type="entry name" value="Mob_Pre"/>
    <property type="match status" value="1"/>
</dbReference>
<dbReference type="CDD" id="cd17242">
    <property type="entry name" value="MobM_relaxase"/>
    <property type="match status" value="1"/>
</dbReference>
<organism evidence="2 3">
    <name type="scientific">Arenibacter nanhaiticus</name>
    <dbReference type="NCBI Taxonomy" id="558155"/>
    <lineage>
        <taxon>Bacteria</taxon>
        <taxon>Pseudomonadati</taxon>
        <taxon>Bacteroidota</taxon>
        <taxon>Flavobacteriia</taxon>
        <taxon>Flavobacteriales</taxon>
        <taxon>Flavobacteriaceae</taxon>
        <taxon>Arenibacter</taxon>
    </lineage>
</organism>
<accession>A0A1M6MXK9</accession>
<dbReference type="GO" id="GO:0006310">
    <property type="term" value="P:DNA recombination"/>
    <property type="evidence" value="ECO:0007669"/>
    <property type="project" value="InterPro"/>
</dbReference>